<evidence type="ECO:0000313" key="6">
    <source>
        <dbReference type="Proteomes" id="UP000070319"/>
    </source>
</evidence>
<dbReference type="PANTHER" id="PTHR43584:SF8">
    <property type="entry name" value="N-ACETYLMURAMATE ALPHA-1-PHOSPHATE URIDYLYLTRANSFERASE"/>
    <property type="match status" value="1"/>
</dbReference>
<dbReference type="EMBL" id="LTDF01000056">
    <property type="protein sequence ID" value="KXT53491.1"/>
    <property type="molecule type" value="Genomic_DNA"/>
</dbReference>
<dbReference type="PATRIC" id="fig|329854.7.peg.1375"/>
<keyword evidence="2" id="KW-0548">Nucleotidyltransferase</keyword>
<dbReference type="GO" id="GO:0016779">
    <property type="term" value="F:nucleotidyltransferase activity"/>
    <property type="evidence" value="ECO:0007669"/>
    <property type="project" value="UniProtKB-KW"/>
</dbReference>
<proteinExistence type="predicted"/>
<evidence type="ECO:0000256" key="1">
    <source>
        <dbReference type="ARBA" id="ARBA00022679"/>
    </source>
</evidence>
<protein>
    <submittedName>
        <fullName evidence="4">Nucleotidyl transferase</fullName>
    </submittedName>
    <submittedName>
        <fullName evidence="5">Nucleotidyltransferase family protein</fullName>
    </submittedName>
</protein>
<feature type="domain" description="Nucleotidyl transferase" evidence="3">
    <location>
        <begin position="2"/>
        <end position="243"/>
    </location>
</feature>
<dbReference type="Pfam" id="PF00483">
    <property type="entry name" value="NTP_transferase"/>
    <property type="match status" value="1"/>
</dbReference>
<evidence type="ECO:0000256" key="2">
    <source>
        <dbReference type="ARBA" id="ARBA00022695"/>
    </source>
</evidence>
<evidence type="ECO:0000313" key="5">
    <source>
        <dbReference type="EMBL" id="RGV47431.1"/>
    </source>
</evidence>
<dbReference type="Proteomes" id="UP000283850">
    <property type="component" value="Unassembled WGS sequence"/>
</dbReference>
<dbReference type="CDD" id="cd06422">
    <property type="entry name" value="NTP_transferase_like_1"/>
    <property type="match status" value="1"/>
</dbReference>
<keyword evidence="1 4" id="KW-0808">Transferase</keyword>
<dbReference type="InterPro" id="IPR005835">
    <property type="entry name" value="NTP_transferase_dom"/>
</dbReference>
<dbReference type="RefSeq" id="WP_061434864.1">
    <property type="nucleotide sequence ID" value="NZ_KQ968687.1"/>
</dbReference>
<organism evidence="4">
    <name type="scientific">Bacteroides intestinalis</name>
    <dbReference type="NCBI Taxonomy" id="329854"/>
    <lineage>
        <taxon>Bacteria</taxon>
        <taxon>Pseudomonadati</taxon>
        <taxon>Bacteroidota</taxon>
        <taxon>Bacteroidia</taxon>
        <taxon>Bacteroidales</taxon>
        <taxon>Bacteroidaceae</taxon>
        <taxon>Bacteroides</taxon>
    </lineage>
</organism>
<gene>
    <name evidence="5" type="ORF">DWW10_24640</name>
    <name evidence="4" type="ORF">HMPREF2531_01353</name>
</gene>
<accession>A0A139LPW8</accession>
<evidence type="ECO:0000313" key="4">
    <source>
        <dbReference type="EMBL" id="KXT53491.1"/>
    </source>
</evidence>
<dbReference type="Proteomes" id="UP000070319">
    <property type="component" value="Unassembled WGS sequence"/>
</dbReference>
<name>A0A139LPW8_9BACE</name>
<dbReference type="InterPro" id="IPR029044">
    <property type="entry name" value="Nucleotide-diphossugar_trans"/>
</dbReference>
<dbReference type="PANTHER" id="PTHR43584">
    <property type="entry name" value="NUCLEOTIDYL TRANSFERASE"/>
    <property type="match status" value="1"/>
</dbReference>
<evidence type="ECO:0000313" key="7">
    <source>
        <dbReference type="Proteomes" id="UP000283850"/>
    </source>
</evidence>
<reference evidence="5 7" key="2">
    <citation type="submission" date="2018-08" db="EMBL/GenBank/DDBJ databases">
        <title>A genome reference for cultivated species of the human gut microbiota.</title>
        <authorList>
            <person name="Zou Y."/>
            <person name="Xue W."/>
            <person name="Luo G."/>
        </authorList>
    </citation>
    <scope>NUCLEOTIDE SEQUENCE [LARGE SCALE GENOMIC DNA]</scope>
    <source>
        <strain evidence="5 7">AF14-32</strain>
    </source>
</reference>
<reference evidence="4 6" key="1">
    <citation type="submission" date="2016-02" db="EMBL/GenBank/DDBJ databases">
        <authorList>
            <person name="Wen L."/>
            <person name="He K."/>
            <person name="Yang H."/>
        </authorList>
    </citation>
    <scope>NUCLEOTIDE SEQUENCE [LARGE SCALE GENOMIC DNA]</scope>
    <source>
        <strain evidence="4 6">KLE1704</strain>
    </source>
</reference>
<sequence length="246" mass="27863">MKAMIFAAGLGTRLRPLTDNMPKALVSVAGKTMLERVILKLKDAGFHDITINIHHFGSQIIDFLRANQNFGVDIHISDERGELLDTGGGIKKARPLLESNEPFLIHNADILTDLDLNAFYHHHLESDADATLLTNHRKTSRYLLMDQDNRLCGWTNLSTGEVLPKELDYPSDHYQLQAFGCVHVLSPSIFRYMEDERWTGKFSIIPFYVDICPKARIQGFPIDSENWFDVGKPETLAKAEAYYASL</sequence>
<dbReference type="EMBL" id="QRZF01000032">
    <property type="protein sequence ID" value="RGV47431.1"/>
    <property type="molecule type" value="Genomic_DNA"/>
</dbReference>
<dbReference type="InterPro" id="IPR050065">
    <property type="entry name" value="GlmU-like"/>
</dbReference>
<dbReference type="AlphaFoldDB" id="A0A139LPW8"/>
<comment type="caution">
    <text evidence="4">The sequence shown here is derived from an EMBL/GenBank/DDBJ whole genome shotgun (WGS) entry which is preliminary data.</text>
</comment>
<dbReference type="SUPFAM" id="SSF53448">
    <property type="entry name" value="Nucleotide-diphospho-sugar transferases"/>
    <property type="match status" value="1"/>
</dbReference>
<evidence type="ECO:0000259" key="3">
    <source>
        <dbReference type="Pfam" id="PF00483"/>
    </source>
</evidence>
<dbReference type="Gene3D" id="3.90.550.10">
    <property type="entry name" value="Spore Coat Polysaccharide Biosynthesis Protein SpsA, Chain A"/>
    <property type="match status" value="1"/>
</dbReference>